<protein>
    <submittedName>
        <fullName evidence="1">Uncharacterized protein</fullName>
    </submittedName>
</protein>
<evidence type="ECO:0000313" key="1">
    <source>
        <dbReference type="EMBL" id="KAK4106262.1"/>
    </source>
</evidence>
<organism evidence="1 2">
    <name type="scientific">Parathielavia hyrcaniae</name>
    <dbReference type="NCBI Taxonomy" id="113614"/>
    <lineage>
        <taxon>Eukaryota</taxon>
        <taxon>Fungi</taxon>
        <taxon>Dikarya</taxon>
        <taxon>Ascomycota</taxon>
        <taxon>Pezizomycotina</taxon>
        <taxon>Sordariomycetes</taxon>
        <taxon>Sordariomycetidae</taxon>
        <taxon>Sordariales</taxon>
        <taxon>Chaetomiaceae</taxon>
        <taxon>Parathielavia</taxon>
    </lineage>
</organism>
<accession>A0AAN6Q9S4</accession>
<sequence>MADGSLPRWRAGHRACNIKKASPARKSSNMSKLVRWTLDTALVCMWLSNIRAVPVVCRPGIASVDSNSLLRHNHKLNTSQKLLSHLHQGYEHPRHMLFEDNGYGSIPLWLESVALSRYATRDRSP</sequence>
<reference evidence="1" key="2">
    <citation type="submission" date="2023-05" db="EMBL/GenBank/DDBJ databases">
        <authorList>
            <consortium name="Lawrence Berkeley National Laboratory"/>
            <person name="Steindorff A."/>
            <person name="Hensen N."/>
            <person name="Bonometti L."/>
            <person name="Westerberg I."/>
            <person name="Brannstrom I.O."/>
            <person name="Guillou S."/>
            <person name="Cros-Aarteil S."/>
            <person name="Calhoun S."/>
            <person name="Haridas S."/>
            <person name="Kuo A."/>
            <person name="Mondo S."/>
            <person name="Pangilinan J."/>
            <person name="Riley R."/>
            <person name="Labutti K."/>
            <person name="Andreopoulos B."/>
            <person name="Lipzen A."/>
            <person name="Chen C."/>
            <person name="Yanf M."/>
            <person name="Daum C."/>
            <person name="Ng V."/>
            <person name="Clum A."/>
            <person name="Ohm R."/>
            <person name="Martin F."/>
            <person name="Silar P."/>
            <person name="Natvig D."/>
            <person name="Lalanne C."/>
            <person name="Gautier V."/>
            <person name="Ament-Velasquez S.L."/>
            <person name="Kruys A."/>
            <person name="Hutchinson M.I."/>
            <person name="Powell A.J."/>
            <person name="Barry K."/>
            <person name="Miller A.N."/>
            <person name="Grigoriev I.V."/>
            <person name="Debuchy R."/>
            <person name="Gladieux P."/>
            <person name="Thoren M.H."/>
            <person name="Johannesson H."/>
        </authorList>
    </citation>
    <scope>NUCLEOTIDE SEQUENCE</scope>
    <source>
        <strain evidence="1">CBS 757.83</strain>
    </source>
</reference>
<reference evidence="1" key="1">
    <citation type="journal article" date="2023" name="Mol. Phylogenet. Evol.">
        <title>Genome-scale phylogeny and comparative genomics of the fungal order Sordariales.</title>
        <authorList>
            <person name="Hensen N."/>
            <person name="Bonometti L."/>
            <person name="Westerberg I."/>
            <person name="Brannstrom I.O."/>
            <person name="Guillou S."/>
            <person name="Cros-Aarteil S."/>
            <person name="Calhoun S."/>
            <person name="Haridas S."/>
            <person name="Kuo A."/>
            <person name="Mondo S."/>
            <person name="Pangilinan J."/>
            <person name="Riley R."/>
            <person name="LaButti K."/>
            <person name="Andreopoulos B."/>
            <person name="Lipzen A."/>
            <person name="Chen C."/>
            <person name="Yan M."/>
            <person name="Daum C."/>
            <person name="Ng V."/>
            <person name="Clum A."/>
            <person name="Steindorff A."/>
            <person name="Ohm R.A."/>
            <person name="Martin F."/>
            <person name="Silar P."/>
            <person name="Natvig D.O."/>
            <person name="Lalanne C."/>
            <person name="Gautier V."/>
            <person name="Ament-Velasquez S.L."/>
            <person name="Kruys A."/>
            <person name="Hutchinson M.I."/>
            <person name="Powell A.J."/>
            <person name="Barry K."/>
            <person name="Miller A.N."/>
            <person name="Grigoriev I.V."/>
            <person name="Debuchy R."/>
            <person name="Gladieux P."/>
            <person name="Hiltunen Thoren M."/>
            <person name="Johannesson H."/>
        </authorList>
    </citation>
    <scope>NUCLEOTIDE SEQUENCE</scope>
    <source>
        <strain evidence="1">CBS 757.83</strain>
    </source>
</reference>
<dbReference type="AlphaFoldDB" id="A0AAN6Q9S4"/>
<evidence type="ECO:0000313" key="2">
    <source>
        <dbReference type="Proteomes" id="UP001305647"/>
    </source>
</evidence>
<proteinExistence type="predicted"/>
<dbReference type="Proteomes" id="UP001305647">
    <property type="component" value="Unassembled WGS sequence"/>
</dbReference>
<name>A0AAN6Q9S4_9PEZI</name>
<dbReference type="EMBL" id="MU863624">
    <property type="protein sequence ID" value="KAK4106262.1"/>
    <property type="molecule type" value="Genomic_DNA"/>
</dbReference>
<comment type="caution">
    <text evidence="1">The sequence shown here is derived from an EMBL/GenBank/DDBJ whole genome shotgun (WGS) entry which is preliminary data.</text>
</comment>
<keyword evidence="2" id="KW-1185">Reference proteome</keyword>
<gene>
    <name evidence="1" type="ORF">N658DRAFT_13043</name>
</gene>